<dbReference type="SUPFAM" id="SSF56112">
    <property type="entry name" value="Protein kinase-like (PK-like)"/>
    <property type="match status" value="1"/>
</dbReference>
<reference evidence="4" key="1">
    <citation type="submission" date="2019-10" db="EMBL/GenBank/DDBJ databases">
        <title>Conservation and host-specific expression of non-tandemly repeated heterogenous ribosome RNA gene in arbuscular mycorrhizal fungi.</title>
        <authorList>
            <person name="Maeda T."/>
            <person name="Kobayashi Y."/>
            <person name="Nakagawa T."/>
            <person name="Ezawa T."/>
            <person name="Yamaguchi K."/>
            <person name="Bino T."/>
            <person name="Nishimoto Y."/>
            <person name="Shigenobu S."/>
            <person name="Kawaguchi M."/>
        </authorList>
    </citation>
    <scope>NUCLEOTIDE SEQUENCE</scope>
    <source>
        <strain evidence="4">HR1</strain>
    </source>
</reference>
<evidence type="ECO:0000259" key="3">
    <source>
        <dbReference type="PROSITE" id="PS50011"/>
    </source>
</evidence>
<feature type="domain" description="Protein kinase" evidence="3">
    <location>
        <begin position="124"/>
        <end position="413"/>
    </location>
</feature>
<proteinExistence type="predicted"/>
<evidence type="ECO:0000256" key="1">
    <source>
        <dbReference type="ARBA" id="ARBA00022741"/>
    </source>
</evidence>
<dbReference type="Gene3D" id="1.10.510.10">
    <property type="entry name" value="Transferase(Phosphotransferase) domain 1"/>
    <property type="match status" value="1"/>
</dbReference>
<keyword evidence="4" id="KW-0808">Transferase</keyword>
<dbReference type="GO" id="GO:0004674">
    <property type="term" value="F:protein serine/threonine kinase activity"/>
    <property type="evidence" value="ECO:0007669"/>
    <property type="project" value="TreeGrafter"/>
</dbReference>
<accession>A0A8H3LTU2</accession>
<dbReference type="InterPro" id="IPR051681">
    <property type="entry name" value="Ser/Thr_Kinases-Pseudokinases"/>
</dbReference>
<name>A0A8H3LTU2_9GLOM</name>
<dbReference type="PROSITE" id="PS50011">
    <property type="entry name" value="PROTEIN_KINASE_DOM"/>
    <property type="match status" value="1"/>
</dbReference>
<gene>
    <name evidence="4" type="ORF">RCL2_001859000</name>
</gene>
<dbReference type="AlphaFoldDB" id="A0A8H3LTU2"/>
<evidence type="ECO:0000256" key="2">
    <source>
        <dbReference type="ARBA" id="ARBA00022840"/>
    </source>
</evidence>
<dbReference type="InterPro" id="IPR011009">
    <property type="entry name" value="Kinase-like_dom_sf"/>
</dbReference>
<keyword evidence="2" id="KW-0067">ATP-binding</keyword>
<dbReference type="PANTHER" id="PTHR44329:SF298">
    <property type="entry name" value="MIXED LINEAGE KINASE DOMAIN-LIKE PROTEIN"/>
    <property type="match status" value="1"/>
</dbReference>
<keyword evidence="1" id="KW-0547">Nucleotide-binding</keyword>
<comment type="caution">
    <text evidence="4">The sequence shown here is derived from an EMBL/GenBank/DDBJ whole genome shotgun (WGS) entry which is preliminary data.</text>
</comment>
<dbReference type="EMBL" id="BLAL01000206">
    <property type="protein sequence ID" value="GES91785.1"/>
    <property type="molecule type" value="Genomic_DNA"/>
</dbReference>
<protein>
    <submittedName>
        <fullName evidence="4">Kinase-like domain-containing protein</fullName>
    </submittedName>
</protein>
<dbReference type="PANTHER" id="PTHR44329">
    <property type="entry name" value="SERINE/THREONINE-PROTEIN KINASE TNNI3K-RELATED"/>
    <property type="match status" value="1"/>
</dbReference>
<sequence length="481" mass="56827">MESLKSKIHHSFTKFLKNKNSKVTNNFVEQNDELMNNKYSDNDYISCIPHEQYVRDSQQYGLCTECKKPNTWINWCMECYSKKFRQNFCNWTSGNEHIDKFIQESQLNANCDYELLEWIPYDRLSDITFLAKGGFGVIYEAIWLDGRIINWDTEKQDWKRKDTNIYQNENLKSNRKNGFWVILKSLNNSLNINEDFLNEWKLHLRCQRRAWSNYTSLIPLLGITQDPDTKNYMVVMINAFDGSLRNNLLIKKYNPNDKFRNLWDISRQLKAIHSLNLVHGDFHNGNLLYFTDNVLMISDLGLCRLVNNPNKNNEIYGVLPYIAPEVLRGKPYTKAADIYSFGIIMWEMTSGVPAFCDIPHDFNLCLNICMGDRPKIIEGTMPEYVELMKRCWDNDPKKRPTADELSEIFDEWDKKYPMEKDEEKRIPVPDNAPEIKYHLKAYYTSKRFTRSVELNKILSSEKIVILNDNNEDELNECMIEI</sequence>
<organism evidence="4 5">
    <name type="scientific">Rhizophagus clarus</name>
    <dbReference type="NCBI Taxonomy" id="94130"/>
    <lineage>
        <taxon>Eukaryota</taxon>
        <taxon>Fungi</taxon>
        <taxon>Fungi incertae sedis</taxon>
        <taxon>Mucoromycota</taxon>
        <taxon>Glomeromycotina</taxon>
        <taxon>Glomeromycetes</taxon>
        <taxon>Glomerales</taxon>
        <taxon>Glomeraceae</taxon>
        <taxon>Rhizophagus</taxon>
    </lineage>
</organism>
<dbReference type="GO" id="GO:0005524">
    <property type="term" value="F:ATP binding"/>
    <property type="evidence" value="ECO:0007669"/>
    <property type="project" value="UniProtKB-KW"/>
</dbReference>
<dbReference type="OrthoDB" id="4062651at2759"/>
<dbReference type="Proteomes" id="UP000615446">
    <property type="component" value="Unassembled WGS sequence"/>
</dbReference>
<dbReference type="InterPro" id="IPR001245">
    <property type="entry name" value="Ser-Thr/Tyr_kinase_cat_dom"/>
</dbReference>
<dbReference type="InterPro" id="IPR000719">
    <property type="entry name" value="Prot_kinase_dom"/>
</dbReference>
<keyword evidence="4" id="KW-0418">Kinase</keyword>
<evidence type="ECO:0000313" key="4">
    <source>
        <dbReference type="EMBL" id="GES91785.1"/>
    </source>
</evidence>
<evidence type="ECO:0000313" key="5">
    <source>
        <dbReference type="Proteomes" id="UP000615446"/>
    </source>
</evidence>
<dbReference type="Pfam" id="PF07714">
    <property type="entry name" value="PK_Tyr_Ser-Thr"/>
    <property type="match status" value="1"/>
</dbReference>